<feature type="domain" description="Fungal-type protein kinase" evidence="2">
    <location>
        <begin position="85"/>
        <end position="262"/>
    </location>
</feature>
<sequence>MACKAIEEGKICPGYKCIPCDTKYDMDDPGKNKVDVGMYKMNGAPKDRRPNWIHQSMWIEFKKKGRKDDAFNDAAKKLFEVDSQHAAQVRGQLIAYAEMAMNRQHRTHLYSVYVMHKFARLIRWDRAGAVVSEKFDYKKNPEILGEFFWRFSHMTDEAQGYDPTAQLVNPRTKLFRLMDKMAETKLPEPFDYIREAFAQSIEGVEDKEKGTRYLLVGEAHGEKPDLVGRGTRSFVAVDVKTETFVHLKDQWRYVSDLLVEEQKMHEDTVEATEDDDEMDGDETDGDETDDDETDEDVEEEDDEIDEDVDESEDDDYPLRPGELHLEGDILSHLNKSGVRNVPTLLYHGDVAAQVTETRSVWTTMPERLRKGSSSMDSSGDKRHPPSTLAHYRLVEMEVGRPLSEFKTSLELVKLISDCIIAHEDAVTRARVLHRDISSGNILMYPLKVTSKKGVTKHVWTGLLNDWELSKPIAIPGTVDSPRRDGRTGTWQFMSSAILDDRFRRPMIEDELESFFYVLLYYGVRYLKHNSTDVATFMLDFFDSYSFCNGEYRCGYSKRAAIRLAELTWSDNENIIFTGEGSQRHPLNHLIATMMPWFQGRYRVMAREKELREPSDSGTQVKTKTNEYTDFVLDEDIDYEDDDDSTEDEDETNADGDELKFVKAASNLKGHRAMRLLLRKAVRTANWPSDDKLGDQLPMNYTSKRTRGSNTDSDATTTGQKHRPQDLLAYAWLRKRPRRA</sequence>
<dbReference type="SUPFAM" id="SSF56112">
    <property type="entry name" value="Protein kinase-like (PK-like)"/>
    <property type="match status" value="1"/>
</dbReference>
<evidence type="ECO:0000256" key="1">
    <source>
        <dbReference type="SAM" id="MobiDB-lite"/>
    </source>
</evidence>
<feature type="region of interest" description="Disordered" evidence="1">
    <location>
        <begin position="265"/>
        <end position="322"/>
    </location>
</feature>
<dbReference type="PANTHER" id="PTHR38248">
    <property type="entry name" value="FUNK1 6"/>
    <property type="match status" value="1"/>
</dbReference>
<dbReference type="Proteomes" id="UP000092993">
    <property type="component" value="Unassembled WGS sequence"/>
</dbReference>
<name>A0A1C7MBB2_GRIFR</name>
<dbReference type="EMBL" id="LUGG01000006">
    <property type="protein sequence ID" value="OBZ74092.1"/>
    <property type="molecule type" value="Genomic_DNA"/>
</dbReference>
<feature type="compositionally biased region" description="Acidic residues" evidence="1">
    <location>
        <begin position="269"/>
        <end position="315"/>
    </location>
</feature>
<feature type="compositionally biased region" description="Polar residues" evidence="1">
    <location>
        <begin position="698"/>
        <end position="718"/>
    </location>
</feature>
<feature type="domain" description="Fungal-type protein kinase" evidence="2">
    <location>
        <begin position="326"/>
        <end position="520"/>
    </location>
</feature>
<dbReference type="Gene3D" id="1.10.510.10">
    <property type="entry name" value="Transferase(Phosphotransferase) domain 1"/>
    <property type="match status" value="1"/>
</dbReference>
<dbReference type="Pfam" id="PF17667">
    <property type="entry name" value="Pkinase_fungal"/>
    <property type="match status" value="2"/>
</dbReference>
<evidence type="ECO:0000313" key="3">
    <source>
        <dbReference type="EMBL" id="OBZ74092.1"/>
    </source>
</evidence>
<dbReference type="GO" id="GO:0004672">
    <property type="term" value="F:protein kinase activity"/>
    <property type="evidence" value="ECO:0007669"/>
    <property type="project" value="InterPro"/>
</dbReference>
<dbReference type="AlphaFoldDB" id="A0A1C7MBB2"/>
<keyword evidence="4" id="KW-1185">Reference proteome</keyword>
<dbReference type="InterPro" id="IPR008266">
    <property type="entry name" value="Tyr_kinase_AS"/>
</dbReference>
<dbReference type="InterPro" id="IPR040976">
    <property type="entry name" value="Pkinase_fungal"/>
</dbReference>
<evidence type="ECO:0000313" key="4">
    <source>
        <dbReference type="Proteomes" id="UP000092993"/>
    </source>
</evidence>
<dbReference type="InterPro" id="IPR011009">
    <property type="entry name" value="Kinase-like_dom_sf"/>
</dbReference>
<reference evidence="3 4" key="1">
    <citation type="submission" date="2016-03" db="EMBL/GenBank/DDBJ databases">
        <title>Whole genome sequencing of Grifola frondosa 9006-11.</title>
        <authorList>
            <person name="Min B."/>
            <person name="Park H."/>
            <person name="Kim J.-G."/>
            <person name="Cho H."/>
            <person name="Oh Y.-L."/>
            <person name="Kong W.-S."/>
            <person name="Choi I.-G."/>
        </authorList>
    </citation>
    <scope>NUCLEOTIDE SEQUENCE [LARGE SCALE GENOMIC DNA]</scope>
    <source>
        <strain evidence="3 4">9006-11</strain>
    </source>
</reference>
<proteinExistence type="predicted"/>
<accession>A0A1C7MBB2</accession>
<dbReference type="PANTHER" id="PTHR38248:SF2">
    <property type="entry name" value="FUNK1 11"/>
    <property type="match status" value="1"/>
</dbReference>
<evidence type="ECO:0000259" key="2">
    <source>
        <dbReference type="Pfam" id="PF17667"/>
    </source>
</evidence>
<gene>
    <name evidence="3" type="ORF">A0H81_06326</name>
</gene>
<comment type="caution">
    <text evidence="3">The sequence shown here is derived from an EMBL/GenBank/DDBJ whole genome shotgun (WGS) entry which is preliminary data.</text>
</comment>
<dbReference type="OrthoDB" id="5584477at2759"/>
<protein>
    <recommendedName>
        <fullName evidence="2">Fungal-type protein kinase domain-containing protein</fullName>
    </recommendedName>
</protein>
<feature type="region of interest" description="Disordered" evidence="1">
    <location>
        <begin position="686"/>
        <end position="725"/>
    </location>
</feature>
<organism evidence="3 4">
    <name type="scientific">Grifola frondosa</name>
    <name type="common">Maitake</name>
    <name type="synonym">Polyporus frondosus</name>
    <dbReference type="NCBI Taxonomy" id="5627"/>
    <lineage>
        <taxon>Eukaryota</taxon>
        <taxon>Fungi</taxon>
        <taxon>Dikarya</taxon>
        <taxon>Basidiomycota</taxon>
        <taxon>Agaricomycotina</taxon>
        <taxon>Agaricomycetes</taxon>
        <taxon>Polyporales</taxon>
        <taxon>Grifolaceae</taxon>
        <taxon>Grifola</taxon>
    </lineage>
</organism>
<dbReference type="OMA" id="MAYERAK"/>
<dbReference type="PROSITE" id="PS00109">
    <property type="entry name" value="PROTEIN_KINASE_TYR"/>
    <property type="match status" value="1"/>
</dbReference>